<organism evidence="1 2">
    <name type="scientific">Thermoproteus uzoniensis (strain 768-20)</name>
    <dbReference type="NCBI Taxonomy" id="999630"/>
    <lineage>
        <taxon>Archaea</taxon>
        <taxon>Thermoproteota</taxon>
        <taxon>Thermoprotei</taxon>
        <taxon>Thermoproteales</taxon>
        <taxon>Thermoproteaceae</taxon>
        <taxon>Thermoproteus</taxon>
    </lineage>
</organism>
<reference key="2">
    <citation type="submission" date="2011-03" db="EMBL/GenBank/DDBJ databases">
        <title>Complete genome sequence of the thermoacidophilic crenarchaeon Thermoproteus uzoniensis 768-20.</title>
        <authorList>
            <person name="Mardanov A.V."/>
            <person name="Gumerov V.M."/>
            <person name="Beletsky A.V."/>
            <person name="Prokofeva M.I."/>
            <person name="Bonch-Osmolovskaya E.A."/>
            <person name="Ravin N.V."/>
            <person name="Skryabin K.G."/>
        </authorList>
    </citation>
    <scope>NUCLEOTIDE SEQUENCE</scope>
    <source>
        <strain>768-20</strain>
    </source>
</reference>
<protein>
    <submittedName>
        <fullName evidence="1">Uncharacterized protein</fullName>
    </submittedName>
</protein>
<evidence type="ECO:0000313" key="1">
    <source>
        <dbReference type="EMBL" id="AEA12940.1"/>
    </source>
</evidence>
<proteinExistence type="predicted"/>
<dbReference type="AlphaFoldDB" id="F2L1T4"/>
<keyword evidence="2" id="KW-1185">Reference proteome</keyword>
<dbReference type="Proteomes" id="UP000008138">
    <property type="component" value="Chromosome"/>
</dbReference>
<evidence type="ECO:0000313" key="2">
    <source>
        <dbReference type="Proteomes" id="UP000008138"/>
    </source>
</evidence>
<sequence length="57" mass="5670">MSSVEPRHHGVVGGCCGEAPAAEHGRSRISVGLLADACTPLLTQASISVAAALSLIT</sequence>
<dbReference type="EMBL" id="CP002590">
    <property type="protein sequence ID" value="AEA12940.1"/>
    <property type="molecule type" value="Genomic_DNA"/>
</dbReference>
<dbReference type="HOGENOM" id="CLU_2985888_0_0_2"/>
<gene>
    <name evidence="1" type="ordered locus">TUZN_1469</name>
</gene>
<dbReference type="STRING" id="999630.TUZN_1469"/>
<dbReference type="KEGG" id="tuz:TUZN_1469"/>
<reference evidence="1 2" key="1">
    <citation type="journal article" date="2011" name="J. Bacteriol.">
        <title>Complete genome sequence of the thermoacidophilic crenarchaeon Thermoproteus uzoniensis 768-20.</title>
        <authorList>
            <person name="Mardanov A.V."/>
            <person name="Gumerov V.M."/>
            <person name="Beletsky A.V."/>
            <person name="Prokofeva M.I."/>
            <person name="Bonch-Osmolovskaya E.A."/>
            <person name="Ravin N.V."/>
            <person name="Skryabin K.G."/>
        </authorList>
    </citation>
    <scope>NUCLEOTIDE SEQUENCE [LARGE SCALE GENOMIC DNA]</scope>
    <source>
        <strain evidence="1 2">768-20</strain>
    </source>
</reference>
<accession>F2L1T4</accession>
<name>F2L1T4_THEU7</name>